<dbReference type="GO" id="GO:0033754">
    <property type="term" value="F:indoleamine 2,3-dioxygenase activity"/>
    <property type="evidence" value="ECO:0007669"/>
    <property type="project" value="TreeGrafter"/>
</dbReference>
<dbReference type="PANTHER" id="PTHR28657:SF5">
    <property type="entry name" value="INDOLEAMINE 2,3-DIOXYGENASE"/>
    <property type="match status" value="1"/>
</dbReference>
<feature type="binding site" description="proximal binding residue" evidence="4">
    <location>
        <position position="411"/>
    </location>
    <ligand>
        <name>heme b</name>
        <dbReference type="ChEBI" id="CHEBI:60344"/>
    </ligand>
    <ligandPart>
        <name>Fe</name>
        <dbReference type="ChEBI" id="CHEBI:18248"/>
    </ligandPart>
</feature>
<dbReference type="GO" id="GO:0005737">
    <property type="term" value="C:cytoplasm"/>
    <property type="evidence" value="ECO:0007669"/>
    <property type="project" value="TreeGrafter"/>
</dbReference>
<dbReference type="AlphaFoldDB" id="A0A166GCS7"/>
<dbReference type="Gene3D" id="1.20.58.480">
    <property type="match status" value="1"/>
</dbReference>
<proteinExistence type="inferred from homology"/>
<dbReference type="InterPro" id="IPR037217">
    <property type="entry name" value="Trp/Indoleamine_2_3_dOase-like"/>
</dbReference>
<dbReference type="PANTHER" id="PTHR28657">
    <property type="entry name" value="INDOLEAMINE 2,3-DIOXYGENASE"/>
    <property type="match status" value="1"/>
</dbReference>
<dbReference type="InterPro" id="IPR000898">
    <property type="entry name" value="Indolamine_dOase"/>
</dbReference>
<reference evidence="6 7" key="1">
    <citation type="journal article" date="2016" name="Mol. Biol. Evol.">
        <title>Comparative Genomics of Early-Diverging Mushroom-Forming Fungi Provides Insights into the Origins of Lignocellulose Decay Capabilities.</title>
        <authorList>
            <person name="Nagy L.G."/>
            <person name="Riley R."/>
            <person name="Tritt A."/>
            <person name="Adam C."/>
            <person name="Daum C."/>
            <person name="Floudas D."/>
            <person name="Sun H."/>
            <person name="Yadav J.S."/>
            <person name="Pangilinan J."/>
            <person name="Larsson K.H."/>
            <person name="Matsuura K."/>
            <person name="Barry K."/>
            <person name="Labutti K."/>
            <person name="Kuo R."/>
            <person name="Ohm R.A."/>
            <person name="Bhattacharya S.S."/>
            <person name="Shirouzu T."/>
            <person name="Yoshinaga Y."/>
            <person name="Martin F.M."/>
            <person name="Grigoriev I.V."/>
            <person name="Hibbett D.S."/>
        </authorList>
    </citation>
    <scope>NUCLEOTIDE SEQUENCE [LARGE SCALE GENOMIC DNA]</scope>
    <source>
        <strain evidence="6 7">CBS 109695</strain>
    </source>
</reference>
<dbReference type="GO" id="GO:0034354">
    <property type="term" value="P:'de novo' NAD+ biosynthetic process from L-tryptophan"/>
    <property type="evidence" value="ECO:0007669"/>
    <property type="project" value="TreeGrafter"/>
</dbReference>
<keyword evidence="3 4" id="KW-0408">Iron</keyword>
<evidence type="ECO:0000256" key="2">
    <source>
        <dbReference type="ARBA" id="ARBA00022723"/>
    </source>
</evidence>
<dbReference type="OrthoDB" id="540174at2759"/>
<evidence type="ECO:0000256" key="4">
    <source>
        <dbReference type="PIRSR" id="PIRSR600898-1"/>
    </source>
</evidence>
<evidence type="ECO:0000256" key="3">
    <source>
        <dbReference type="ARBA" id="ARBA00023004"/>
    </source>
</evidence>
<feature type="region of interest" description="Disordered" evidence="5">
    <location>
        <begin position="430"/>
        <end position="452"/>
    </location>
</feature>
<dbReference type="GO" id="GO:0020037">
    <property type="term" value="F:heme binding"/>
    <property type="evidence" value="ECO:0007669"/>
    <property type="project" value="InterPro"/>
</dbReference>
<protein>
    <submittedName>
        <fullName evidence="6">Indoleamine 2,3-dioxygenase</fullName>
    </submittedName>
</protein>
<dbReference type="SUPFAM" id="SSF140959">
    <property type="entry name" value="Indolic compounds 2,3-dioxygenase-like"/>
    <property type="match status" value="1"/>
</dbReference>
<keyword evidence="7" id="KW-1185">Reference proteome</keyword>
<keyword evidence="4" id="KW-0349">Heme</keyword>
<comment type="similarity">
    <text evidence="1">Belongs to the indoleamine 2,3-dioxygenase family.</text>
</comment>
<evidence type="ECO:0000313" key="7">
    <source>
        <dbReference type="Proteomes" id="UP000076532"/>
    </source>
</evidence>
<evidence type="ECO:0000256" key="1">
    <source>
        <dbReference type="ARBA" id="ARBA00007119"/>
    </source>
</evidence>
<dbReference type="STRING" id="436010.A0A166GCS7"/>
<gene>
    <name evidence="6" type="ORF">FIBSPDRAFT_746691</name>
</gene>
<sequence length="485" mass="53415">MLLNPNHFLALPRPHVAIGLPAGVPDTSTLAAHDFDVDTRTGFLPPQVPLTRLPPLWEQWEAVLEDAGRRRIQLGDKAGISSAEQESSATWRASIASLPILPTDDLERSEYLLRRAHHVLSFIMHIFIHSLPPSEPILIPAPLTIPLLQVSAELRIPPTNNYTDNVLYNWAHKVQPSSESSEALPTLDNLACQTLFTGTPDEEAFYLASTRIELRGVEALELMRASMDELFHSDATAERRLTSYLTSISVVIRELRTLLLGVRAGCDPEVFYNQIRPWFKGADSDARERPWVFGGLEEHPELAEPVELSGPSAGQSPLVHALDIFLGVDRYSHAAPSSGGQASSAAPQATERAAFLERMQIYMSRHHRNFLRHLSHTPRPLRDFVERSKNPALLAAYNESVQALKEFRDSHMIIVALYIIGPAKKARERAAAQAQAEQGTQGGSAPPAVRGALKGTGGTDLVKFLKGVRDRTAGALLTIVTRRAL</sequence>
<evidence type="ECO:0000256" key="5">
    <source>
        <dbReference type="SAM" id="MobiDB-lite"/>
    </source>
</evidence>
<dbReference type="Proteomes" id="UP000076532">
    <property type="component" value="Unassembled WGS sequence"/>
</dbReference>
<dbReference type="EMBL" id="KV417580">
    <property type="protein sequence ID" value="KZP17706.1"/>
    <property type="molecule type" value="Genomic_DNA"/>
</dbReference>
<accession>A0A166GCS7</accession>
<dbReference type="GO" id="GO:0046872">
    <property type="term" value="F:metal ion binding"/>
    <property type="evidence" value="ECO:0007669"/>
    <property type="project" value="UniProtKB-KW"/>
</dbReference>
<dbReference type="GO" id="GO:0019441">
    <property type="term" value="P:L-tryptophan catabolic process to kynurenine"/>
    <property type="evidence" value="ECO:0007669"/>
    <property type="project" value="InterPro"/>
</dbReference>
<name>A0A166GCS7_9AGAM</name>
<dbReference type="Pfam" id="PF01231">
    <property type="entry name" value="IDO"/>
    <property type="match status" value="1"/>
</dbReference>
<evidence type="ECO:0000313" key="6">
    <source>
        <dbReference type="EMBL" id="KZP17706.1"/>
    </source>
</evidence>
<organism evidence="6 7">
    <name type="scientific">Athelia psychrophila</name>
    <dbReference type="NCBI Taxonomy" id="1759441"/>
    <lineage>
        <taxon>Eukaryota</taxon>
        <taxon>Fungi</taxon>
        <taxon>Dikarya</taxon>
        <taxon>Basidiomycota</taxon>
        <taxon>Agaricomycotina</taxon>
        <taxon>Agaricomycetes</taxon>
        <taxon>Agaricomycetidae</taxon>
        <taxon>Atheliales</taxon>
        <taxon>Atheliaceae</taxon>
        <taxon>Athelia</taxon>
    </lineage>
</organism>
<keyword evidence="2 4" id="KW-0479">Metal-binding</keyword>